<name>A0A3B7LSF9_9GAMM</name>
<dbReference type="RefSeq" id="WP_087512665.1">
    <property type="nucleotide sequence ID" value="NZ_CP032134.1"/>
</dbReference>
<reference evidence="2" key="1">
    <citation type="submission" date="2018-09" db="EMBL/GenBank/DDBJ databases">
        <title>The complete genome of Acinetobacter sp. strain WCHAc010005.</title>
        <authorList>
            <person name="Hu Y."/>
            <person name="Long H."/>
            <person name="Feng Y."/>
            <person name="Zong Z."/>
        </authorList>
    </citation>
    <scope>NUCLEOTIDE SEQUENCE [LARGE SCALE GENOMIC DNA]</scope>
    <source>
        <strain evidence="2">WCHAc010005</strain>
    </source>
</reference>
<accession>A0A3B7LSF9</accession>
<sequence length="67" mass="7713">MDKTRMILNLLRKSMNHKISSVTNMPTPFRMRNIVSQEGEALMTEAPLPDLLHEPYMAQEKELSALN</sequence>
<gene>
    <name evidence="1" type="ORF">CDG60_02740</name>
</gene>
<dbReference type="KEGG" id="achi:CDG60_02740"/>
<protein>
    <submittedName>
        <fullName evidence="1">Uncharacterized protein</fullName>
    </submittedName>
</protein>
<evidence type="ECO:0000313" key="2">
    <source>
        <dbReference type="Proteomes" id="UP000263753"/>
    </source>
</evidence>
<evidence type="ECO:0000313" key="1">
    <source>
        <dbReference type="EMBL" id="AXY55606.1"/>
    </source>
</evidence>
<organism evidence="1 2">
    <name type="scientific">Acinetobacter chinensis</name>
    <dbReference type="NCBI Taxonomy" id="2004650"/>
    <lineage>
        <taxon>Bacteria</taxon>
        <taxon>Pseudomonadati</taxon>
        <taxon>Pseudomonadota</taxon>
        <taxon>Gammaproteobacteria</taxon>
        <taxon>Moraxellales</taxon>
        <taxon>Moraxellaceae</taxon>
        <taxon>Acinetobacter</taxon>
    </lineage>
</organism>
<dbReference type="Proteomes" id="UP000263753">
    <property type="component" value="Chromosome"/>
</dbReference>
<dbReference type="AlphaFoldDB" id="A0A3B7LSF9"/>
<dbReference type="EMBL" id="CP032134">
    <property type="protein sequence ID" value="AXY55606.1"/>
    <property type="molecule type" value="Genomic_DNA"/>
</dbReference>
<proteinExistence type="predicted"/>